<gene>
    <name evidence="1" type="ordered locus">ELI_2946</name>
</gene>
<accession>E3GEC9</accession>
<organism evidence="1 2">
    <name type="scientific">Eubacterium callanderi</name>
    <dbReference type="NCBI Taxonomy" id="53442"/>
    <lineage>
        <taxon>Bacteria</taxon>
        <taxon>Bacillati</taxon>
        <taxon>Bacillota</taxon>
        <taxon>Clostridia</taxon>
        <taxon>Eubacteriales</taxon>
        <taxon>Eubacteriaceae</taxon>
        <taxon>Eubacterium</taxon>
    </lineage>
</organism>
<name>E3GEC9_9FIRM</name>
<dbReference type="RefSeq" id="WP_013381233.1">
    <property type="nucleotide sequence ID" value="NZ_CP132135.1"/>
</dbReference>
<keyword evidence="2" id="KW-1185">Reference proteome</keyword>
<evidence type="ECO:0000313" key="2">
    <source>
        <dbReference type="Proteomes" id="UP000006873"/>
    </source>
</evidence>
<dbReference type="Proteomes" id="UP000006873">
    <property type="component" value="Chromosome"/>
</dbReference>
<reference evidence="1 2" key="2">
    <citation type="journal article" date="2011" name="J. Bacteriol.">
        <title>Complete genome sequence of a carbon monoxide-utilizing acetogen, Eubacterium limosum KIST612.</title>
        <authorList>
            <person name="Roh H."/>
            <person name="Ko H.J."/>
            <person name="Kim D."/>
            <person name="Choi D.G."/>
            <person name="Park S."/>
            <person name="Kim S."/>
            <person name="Chang I.S."/>
            <person name="Choi I.G."/>
        </authorList>
    </citation>
    <scope>NUCLEOTIDE SEQUENCE [LARGE SCALE GENOMIC DNA]</scope>
    <source>
        <strain evidence="1 2">KIST612</strain>
    </source>
</reference>
<reference key="1">
    <citation type="submission" date="2010-09" db="EMBL/GenBank/DDBJ databases">
        <authorList>
            <person name="Roh H."/>
            <person name="Ko H.-J."/>
            <person name="Kim D."/>
            <person name="Choi D.G."/>
            <person name="Park S."/>
            <person name="Kim S."/>
            <person name="Kim K.H."/>
            <person name="Chang I.S."/>
            <person name="Choi I.-G."/>
        </authorList>
    </citation>
    <scope>NUCLEOTIDE SEQUENCE</scope>
    <source>
        <strain>KIST612</strain>
    </source>
</reference>
<dbReference type="AlphaFoldDB" id="E3GEC9"/>
<protein>
    <submittedName>
        <fullName evidence="1">Uncharacterized protein</fullName>
    </submittedName>
</protein>
<dbReference type="HOGENOM" id="CLU_3079964_0_0_9"/>
<dbReference type="KEGG" id="elm:ELI_2946"/>
<dbReference type="EMBL" id="CP002273">
    <property type="protein sequence ID" value="ADO37915.1"/>
    <property type="molecule type" value="Genomic_DNA"/>
</dbReference>
<evidence type="ECO:0000313" key="1">
    <source>
        <dbReference type="EMBL" id="ADO37915.1"/>
    </source>
</evidence>
<sequence length="52" mass="6412">MFEEVNQDWEDYRIYKSISFNCERCPDEKRQQCIGSKSFEKMADRHVWGDYL</sequence>
<proteinExistence type="predicted"/>